<reference evidence="1" key="1">
    <citation type="submission" date="2023-05" db="EMBL/GenBank/DDBJ databases">
        <title>[olsenella] sp. nov., isolated from a pig farm feces dump.</title>
        <authorList>
            <person name="Chang Y.-H."/>
        </authorList>
    </citation>
    <scope>NUCLEOTIDE SEQUENCE</scope>
    <source>
        <strain evidence="1">YH-ols2217</strain>
    </source>
</reference>
<proteinExistence type="predicted"/>
<evidence type="ECO:0000313" key="2">
    <source>
        <dbReference type="Proteomes" id="UP001431693"/>
    </source>
</evidence>
<dbReference type="Proteomes" id="UP001431693">
    <property type="component" value="Unassembled WGS sequence"/>
</dbReference>
<keyword evidence="2" id="KW-1185">Reference proteome</keyword>
<organism evidence="1 2">
    <name type="scientific">Kribbibacterium absianum</name>
    <dbReference type="NCBI Taxonomy" id="3044210"/>
    <lineage>
        <taxon>Bacteria</taxon>
        <taxon>Bacillati</taxon>
        <taxon>Actinomycetota</taxon>
        <taxon>Coriobacteriia</taxon>
        <taxon>Coriobacteriales</taxon>
        <taxon>Kribbibacteriaceae</taxon>
        <taxon>Kribbibacterium</taxon>
    </lineage>
</organism>
<name>A0ABT6ZJL5_9ACTN</name>
<dbReference type="RefSeq" id="WP_283713945.1">
    <property type="nucleotide sequence ID" value="NZ_JASJEW010000008.1"/>
</dbReference>
<gene>
    <name evidence="1" type="ORF">QJ043_04005</name>
</gene>
<accession>A0ABT6ZJL5</accession>
<dbReference type="EMBL" id="JASJEX010000002">
    <property type="protein sequence ID" value="MDJ1129243.1"/>
    <property type="molecule type" value="Genomic_DNA"/>
</dbReference>
<comment type="caution">
    <text evidence="1">The sequence shown here is derived from an EMBL/GenBank/DDBJ whole genome shotgun (WGS) entry which is preliminary data.</text>
</comment>
<protein>
    <submittedName>
        <fullName evidence="1">Uncharacterized protein</fullName>
    </submittedName>
</protein>
<sequence>MAREPQGQVSADLDMLTCDLIGEALDVLAAGPLEGVVATVLDDDRTRFTCSFEEDSPEECLDGARQWVADLGRGAKKQDGVGAPRCYALAYQGAVDLGSGYADALIVEFGERGNQTDYSAHLELQGIGRGDRLRWTDPAPAGELDPLL</sequence>
<evidence type="ECO:0000313" key="1">
    <source>
        <dbReference type="EMBL" id="MDJ1129243.1"/>
    </source>
</evidence>